<dbReference type="InterPro" id="IPR016024">
    <property type="entry name" value="ARM-type_fold"/>
</dbReference>
<reference evidence="2 3" key="1">
    <citation type="submission" date="2025-04" db="UniProtKB">
        <authorList>
            <consortium name="RefSeq"/>
        </authorList>
    </citation>
    <scope>IDENTIFICATION</scope>
</reference>
<protein>
    <submittedName>
        <fullName evidence="2 3">Heat shock factor 2-binding protein-like isoform X1</fullName>
    </submittedName>
</protein>
<dbReference type="GeneID" id="106058502"/>
<dbReference type="GO" id="GO:0005829">
    <property type="term" value="C:cytosol"/>
    <property type="evidence" value="ECO:0007669"/>
    <property type="project" value="TreeGrafter"/>
</dbReference>
<dbReference type="PANTHER" id="PTHR15434:SF2">
    <property type="entry name" value="HEAT SHOCK FACTOR 2-BINDING PROTEIN"/>
    <property type="match status" value="1"/>
</dbReference>
<dbReference type="OrthoDB" id="10065854at2759"/>
<dbReference type="InterPro" id="IPR011989">
    <property type="entry name" value="ARM-like"/>
</dbReference>
<keyword evidence="1" id="KW-1185">Reference proteome</keyword>
<accession>A0A9W2YD72</accession>
<evidence type="ECO:0000313" key="4">
    <source>
        <dbReference type="RefSeq" id="XP_055860678.1"/>
    </source>
</evidence>
<evidence type="ECO:0000313" key="3">
    <source>
        <dbReference type="RefSeq" id="XP_055860677.1"/>
    </source>
</evidence>
<dbReference type="AlphaFoldDB" id="A0A9W2YD72"/>
<gene>
    <name evidence="2 3 4" type="primary">LOC106058502</name>
</gene>
<sequence>MGVLWVPAGPALGHCNLCGSRRLCTFIGPALILEEQVEYLLSQVCSNFTSVRKDWAELETTLDKYMNLEVLNKSEVIIQKVCLQNIVNEAEKIKTLFLTIFAQNEKLASARIQNLESELCKVLSERTEIQADVIHWKSQLDLAVKDVQKEKQEQVHLRSELKELTDKLSEQSEFCCSLGAACCTLLWKISRQESAIETLVSGCKNSEFLKLTCIAVQGYLAAYRTSDWPHHNTDEAKFILSICGIITNVAASSQGREYLASCQEGCEVMNTFISFIGKAPNGKSAQIKILMLMSLYNFSINSKGIKFLCSKRDLIPLLAKHFKEEKDAENQLRTLKLVQSLVCDETCASVCISELLQYLPKSQLQQMSKSSTPDIQIVSLEILSEVAACKTSTDTHKS</sequence>
<evidence type="ECO:0000313" key="1">
    <source>
        <dbReference type="Proteomes" id="UP001165740"/>
    </source>
</evidence>
<organism evidence="1 3">
    <name type="scientific">Biomphalaria glabrata</name>
    <name type="common">Bloodfluke planorb</name>
    <name type="synonym">Freshwater snail</name>
    <dbReference type="NCBI Taxonomy" id="6526"/>
    <lineage>
        <taxon>Eukaryota</taxon>
        <taxon>Metazoa</taxon>
        <taxon>Spiralia</taxon>
        <taxon>Lophotrochozoa</taxon>
        <taxon>Mollusca</taxon>
        <taxon>Gastropoda</taxon>
        <taxon>Heterobranchia</taxon>
        <taxon>Euthyneura</taxon>
        <taxon>Panpulmonata</taxon>
        <taxon>Hygrophila</taxon>
        <taxon>Lymnaeoidea</taxon>
        <taxon>Planorbidae</taxon>
        <taxon>Biomphalaria</taxon>
    </lineage>
</organism>
<dbReference type="InterPro" id="IPR039584">
    <property type="entry name" value="HSF2BP"/>
</dbReference>
<dbReference type="RefSeq" id="XP_055860678.1">
    <property type="nucleotide sequence ID" value="XM_056004703.1"/>
</dbReference>
<dbReference type="Proteomes" id="UP001165740">
    <property type="component" value="Chromosome 11"/>
</dbReference>
<dbReference type="OMA" id="HMIGEFL"/>
<name>A0A9W2YD72_BIOGL</name>
<dbReference type="SUPFAM" id="SSF48371">
    <property type="entry name" value="ARM repeat"/>
    <property type="match status" value="1"/>
</dbReference>
<proteinExistence type="predicted"/>
<dbReference type="RefSeq" id="XP_055860677.1">
    <property type="nucleotide sequence ID" value="XM_056004702.1"/>
</dbReference>
<dbReference type="PANTHER" id="PTHR15434">
    <property type="entry name" value="HEAT SHOCK FACTOR 2-BINDING PROTEIN"/>
    <property type="match status" value="1"/>
</dbReference>
<dbReference type="RefSeq" id="XP_055860676.1">
    <property type="nucleotide sequence ID" value="XM_056004701.1"/>
</dbReference>
<evidence type="ECO:0000313" key="2">
    <source>
        <dbReference type="RefSeq" id="XP_055860676.1"/>
    </source>
</evidence>
<dbReference type="Gene3D" id="1.25.10.10">
    <property type="entry name" value="Leucine-rich Repeat Variant"/>
    <property type="match status" value="1"/>
</dbReference>